<feature type="compositionally biased region" description="Basic and acidic residues" evidence="1">
    <location>
        <begin position="1223"/>
        <end position="1240"/>
    </location>
</feature>
<reference evidence="2 3" key="1">
    <citation type="journal article" date="2021" name="Elife">
        <title>Chloroplast acquisition without the gene transfer in kleptoplastic sea slugs, Plakobranchus ocellatus.</title>
        <authorList>
            <person name="Maeda T."/>
            <person name="Takahashi S."/>
            <person name="Yoshida T."/>
            <person name="Shimamura S."/>
            <person name="Takaki Y."/>
            <person name="Nagai Y."/>
            <person name="Toyoda A."/>
            <person name="Suzuki Y."/>
            <person name="Arimoto A."/>
            <person name="Ishii H."/>
            <person name="Satoh N."/>
            <person name="Nishiyama T."/>
            <person name="Hasebe M."/>
            <person name="Maruyama T."/>
            <person name="Minagawa J."/>
            <person name="Obokata J."/>
            <person name="Shigenobu S."/>
        </authorList>
    </citation>
    <scope>NUCLEOTIDE SEQUENCE [LARGE SCALE GENOMIC DNA]</scope>
</reference>
<feature type="region of interest" description="Disordered" evidence="1">
    <location>
        <begin position="219"/>
        <end position="258"/>
    </location>
</feature>
<evidence type="ECO:0000313" key="3">
    <source>
        <dbReference type="Proteomes" id="UP000735302"/>
    </source>
</evidence>
<feature type="region of interest" description="Disordered" evidence="1">
    <location>
        <begin position="1029"/>
        <end position="1049"/>
    </location>
</feature>
<dbReference type="Proteomes" id="UP000735302">
    <property type="component" value="Unassembled WGS sequence"/>
</dbReference>
<feature type="region of interest" description="Disordered" evidence="1">
    <location>
        <begin position="1434"/>
        <end position="1464"/>
    </location>
</feature>
<feature type="region of interest" description="Disordered" evidence="1">
    <location>
        <begin position="1222"/>
        <end position="1244"/>
    </location>
</feature>
<accession>A0AAV4AIC5</accession>
<feature type="compositionally biased region" description="Basic and acidic residues" evidence="1">
    <location>
        <begin position="38"/>
        <end position="49"/>
    </location>
</feature>
<feature type="compositionally biased region" description="Basic and acidic residues" evidence="1">
    <location>
        <begin position="338"/>
        <end position="351"/>
    </location>
</feature>
<feature type="region of interest" description="Disordered" evidence="1">
    <location>
        <begin position="1684"/>
        <end position="1722"/>
    </location>
</feature>
<feature type="compositionally biased region" description="Polar residues" evidence="1">
    <location>
        <begin position="1593"/>
        <end position="1616"/>
    </location>
</feature>
<feature type="compositionally biased region" description="Low complexity" evidence="1">
    <location>
        <begin position="2516"/>
        <end position="2530"/>
    </location>
</feature>
<feature type="region of interest" description="Disordered" evidence="1">
    <location>
        <begin position="1586"/>
        <end position="1616"/>
    </location>
</feature>
<feature type="compositionally biased region" description="Polar residues" evidence="1">
    <location>
        <begin position="1294"/>
        <end position="1305"/>
    </location>
</feature>
<feature type="compositionally biased region" description="Polar residues" evidence="1">
    <location>
        <begin position="1914"/>
        <end position="1929"/>
    </location>
</feature>
<feature type="compositionally biased region" description="Low complexity" evidence="1">
    <location>
        <begin position="2462"/>
        <end position="2489"/>
    </location>
</feature>
<feature type="compositionally biased region" description="Basic residues" evidence="1">
    <location>
        <begin position="1930"/>
        <end position="1939"/>
    </location>
</feature>
<feature type="compositionally biased region" description="Pro residues" evidence="1">
    <location>
        <begin position="1"/>
        <end position="16"/>
    </location>
</feature>
<sequence>MKRKIPSPPPPPLPPVKPRRAGILKTTCLAGAAISQAEVKDRKVGKEKAFPQSRDNSGTEDSIPIPLPICKYTTTNPGTKSPVYHLVYDLTSSTQCSKTSCPGTAYVPNNNNCITASTTKGFKNERSSNLSFVSHPHSVVDQQAFSSTRFPSHLPSTQELRQVDLSAWVREGVQDVLQVEFPVSKEKRIERQRWEEENDLGITLWENRASVSALPAQDDLKNTGITGPTENINAVNGDNDCPPPLPPPRSAPLPVNRDAASDLNHDAVTKNSVPFLHSLNISNTPRHVRIIKAKPGFSDGAQVKNFIFKNYSQDNINTENSSSGPQLHTVCDNIHLGHPCDGKRARDRDRSPTLPAGEGGEGEPVWREARAELLIETPSSLPPPCPSSPRQGVRHELKTADATGISTSVAAGASCVLSGLPEENIIDNLRPPNRGINSKVCDINRGAGEVYSLTSEVSSDKYHFNISSNEQEENFQCQELSQTERGFPHSRTLNINPVQQRSGINYAFSSCGVRDNDKNNTCISRAVGENNSYTSVSDNDAKSSNDACSSNRISVRDAISLWNDKKDSSQEDLTRSNEKDNVSLLDSRQEVNVSITYTDSDNQQPLKKAVFQRHGDSLRFFLTPKDSFGVSVNEYSDETNNAPSSLESYVDPITGKPIDWKTVNKSSKDNKSSAKSKQSSKIGDKHAGILAKVLDLTLSRTSGNNKALSSSLLSPFTSKYRAANIQELHRPRPPINRWDNIHVRSSQTHSGSWQVGQEHVHQTFHTQQDESSKAPTLPPRHSSSSSAQQEKQQLQQGFDHAVILSYGVTSPRANEQGNSYDNAHHNGSVKRPCFHSIKKISALQNTLSDKLSNEFCLDVDCKHHSSFLSSNDKCETDKSHELNISREVRDESRGNQNHSVYPGKTCQVPQIRSLHYPNHHFDKELRCDTEAYFQRDQPEIFPSSINFDTEENHQSESCHPSFSALQSPFTLCPEYDAFYPFPQSSDIKGISTLTSQEGTHFKENIQSANTRAEFEPSLLCHLRGYVPDQHKSFEDPSSSPPPPLPARGVNKIRQCDLSSSLSLNRKQKVKGESLAQLSEGASKHRPTDGDESESNQSKQTRSHSDFISVDGIRKFGYDGDLQESLSATNHRLDSNTVLSYDCISRSLPNFAKSIKTKPLLQSISEDTYQFKLREQCKKNQLWNLFDFDFQDNACIEKRRNFFNTSIGNENLESQLSRAAVKVSKSESDNEVNRTEQEQRKRPLKITPRQKFEILHSRISEKVATNLRRQSQNHVQLIEKTVNGDDTFNKEKESASTPGSNTESQYKTSAAFNSSINSLGLNLLKESPRARFERDRAARTSAVNARGIDISTTDRASSGANEAPLRLNKSCDDLERETLGVTIQPGYNASSLTDNASLQRSFSPIYNSGTIHPSLAPPIPPKPILRQNSQFNYLKPFQDGTTDPVSSELRLNKGDKNDEPSSITQGCINDIHIDRSQESPWFRSDKNLIAFYDKKELSIGEDRSEQRINFGSEVPTAFINKSSKKYVLSSAPQAHEAAPQLCDTPRRVSLSPAATEVPKPFCIHTNEPRPYDTSVKHLHGLHTSVLYTDKNRNEGSSSQRCAAGSPTSAQRGQHQQGFTGAAAFASDNTTPVGSQNLLDINCRASSFTITGIASSSTSASKSNDPNVKENKATVLDFYKQGQQSCARQQEGSTSDPQALNLAPSCGHQKGSDAKKMSPGSVSSSGYESEINSIAFSRIKRCSERRNKYSPNHSNFNFPIECEETKPHTLSTVQQLRLLFGHNPNTSNTQCSLTKTSNLFCSEQFGNKSEFFNTSDINSGVSKAPKPLEKSQSKKIILGTDTSDSKSIKVKDTVESKYSANLNNQQQHLPELPSRHQCTRYIEIPPCYSPKEKTHNRKLLEKANRSMHGMIHDLTPGSNKSRQSPTKNYRSCQHRAHKRSTPKATQSKPETGADLSDSCSASAFYECTVCSEVEINDINFFATKTDTNNNFRINSASVEEAPRDLQSTEVEQSINKHEDKHQLFRHRFFSNEEATMLAAKGLRIYESGEEYIAMRSPVKSPLHKSISAPQFGWEGMHYLIVPTLVEPFNTNTALSFKGVPDINLDLYQKSSGNFSNDNDKESNNNTQNSDSNTNTLFTHRSISDSGTSRRFSAHRYDEGIDASNFFMGHRSDGDECDDERNSFNDVNYNKEDPDSNNMNSVYLPMKKLSACHRAMSVDVLYKEPPSKISDSEAASLFPGSGYGMRKFDYPQCAEDKGGRGYVEWKTCSSWVGKMDNKNPSNGRNSRGYVEWDTIWTVAAPWGNETRDEDEHVYDVIAENSSTCSTEETIPKACSAEKTIPKATFKGEMGSNVEPIQATSVALDVPPALPERTYINKIKIGKTNNENGSATLKSAFIATECKNHHHHSQSHCKKHRYHHHHHHNHSHHHHHHHRPHHQGNQPHLSPQFTQTPPHTPVKPSILNISSQPQLPLQSPSKSSPVSTPTKNKTSPTPKAPPKPPRQLHQSAQLLKAKPHWHQKQPQQQQSPHHNPSQLHLDNTCVEVTTHSDNLHISENYSEVHKLKGYKFTSLLTSTESDSPIPGLLIQPPPDPNAIYSENYCHLGPAVTPQERATMWQSGDVLDYIDGLHDSMSPKRRENIYILLNNKKTRAKFSESLEIESRLLSKGLLSPSPSSSLAASSSSPLPASSSTTSMTSNSNIVTYPTELKSLTSPITTTVNKPGMPTTALTTPTIVTTVAPDKVIKRKGATAPVSSTYV</sequence>
<feature type="region of interest" description="Disordered" evidence="1">
    <location>
        <begin position="2111"/>
        <end position="2147"/>
    </location>
</feature>
<proteinExistence type="predicted"/>
<feature type="compositionally biased region" description="Basic residues" evidence="1">
    <location>
        <begin position="2403"/>
        <end position="2434"/>
    </location>
</feature>
<dbReference type="EMBL" id="BLXT01003772">
    <property type="protein sequence ID" value="GFO06361.1"/>
    <property type="molecule type" value="Genomic_DNA"/>
</dbReference>
<organism evidence="2 3">
    <name type="scientific">Plakobranchus ocellatus</name>
    <dbReference type="NCBI Taxonomy" id="259542"/>
    <lineage>
        <taxon>Eukaryota</taxon>
        <taxon>Metazoa</taxon>
        <taxon>Spiralia</taxon>
        <taxon>Lophotrochozoa</taxon>
        <taxon>Mollusca</taxon>
        <taxon>Gastropoda</taxon>
        <taxon>Heterobranchia</taxon>
        <taxon>Euthyneura</taxon>
        <taxon>Panpulmonata</taxon>
        <taxon>Sacoglossa</taxon>
        <taxon>Placobranchoidea</taxon>
        <taxon>Plakobranchidae</taxon>
        <taxon>Plakobranchus</taxon>
    </lineage>
</organism>
<comment type="caution">
    <text evidence="2">The sequence shown here is derived from an EMBL/GenBank/DDBJ whole genome shotgun (WGS) entry which is preliminary data.</text>
</comment>
<name>A0AAV4AIC5_9GAST</name>
<feature type="region of interest" description="Disordered" evidence="1">
    <location>
        <begin position="338"/>
        <end position="365"/>
    </location>
</feature>
<feature type="compositionally biased region" description="Low complexity" evidence="1">
    <location>
        <begin position="2121"/>
        <end position="2133"/>
    </location>
</feature>
<protein>
    <submittedName>
        <fullName evidence="2">Uncharacterized protein</fullName>
    </submittedName>
</protein>
<feature type="region of interest" description="Disordered" evidence="1">
    <location>
        <begin position="2403"/>
        <end position="2531"/>
    </location>
</feature>
<feature type="region of interest" description="Disordered" evidence="1">
    <location>
        <begin position="1"/>
        <end position="21"/>
    </location>
</feature>
<feature type="region of interest" description="Disordered" evidence="1">
    <location>
        <begin position="658"/>
        <end position="682"/>
    </location>
</feature>
<feature type="compositionally biased region" description="Low complexity" evidence="1">
    <location>
        <begin position="782"/>
        <end position="796"/>
    </location>
</feature>
<feature type="compositionally biased region" description="Polar residues" evidence="1">
    <location>
        <begin position="1684"/>
        <end position="1696"/>
    </location>
</feature>
<feature type="region of interest" description="Disordered" evidence="1">
    <location>
        <begin position="1282"/>
        <end position="1305"/>
    </location>
</feature>
<keyword evidence="3" id="KW-1185">Reference proteome</keyword>
<feature type="compositionally biased region" description="Basic and acidic residues" evidence="1">
    <location>
        <begin position="1449"/>
        <end position="1458"/>
    </location>
</feature>
<feature type="region of interest" description="Disordered" evidence="1">
    <location>
        <begin position="1909"/>
        <end position="1954"/>
    </location>
</feature>
<feature type="compositionally biased region" description="Polar residues" evidence="1">
    <location>
        <begin position="223"/>
        <end position="236"/>
    </location>
</feature>
<feature type="compositionally biased region" description="Polar residues" evidence="1">
    <location>
        <begin position="2134"/>
        <end position="2147"/>
    </location>
</feature>
<feature type="compositionally biased region" description="Pro residues" evidence="1">
    <location>
        <begin position="241"/>
        <end position="251"/>
    </location>
</feature>
<feature type="region of interest" description="Disordered" evidence="1">
    <location>
        <begin position="38"/>
        <end position="62"/>
    </location>
</feature>
<feature type="region of interest" description="Disordered" evidence="1">
    <location>
        <begin position="746"/>
        <end position="796"/>
    </location>
</feature>
<feature type="compositionally biased region" description="Polar residues" evidence="1">
    <location>
        <begin position="746"/>
        <end position="755"/>
    </location>
</feature>
<gene>
    <name evidence="2" type="ORF">PoB_003286600</name>
</gene>
<feature type="region of interest" description="Disordered" evidence="1">
    <location>
        <begin position="1065"/>
        <end position="1103"/>
    </location>
</feature>
<evidence type="ECO:0000256" key="1">
    <source>
        <dbReference type="SAM" id="MobiDB-lite"/>
    </source>
</evidence>
<feature type="region of interest" description="Disordered" evidence="1">
    <location>
        <begin position="2664"/>
        <end position="2693"/>
    </location>
</feature>
<evidence type="ECO:0000313" key="2">
    <source>
        <dbReference type="EMBL" id="GFO06361.1"/>
    </source>
</evidence>